<dbReference type="Pfam" id="PF17921">
    <property type="entry name" value="Integrase_H2C2"/>
    <property type="match status" value="1"/>
</dbReference>
<evidence type="ECO:0000256" key="6">
    <source>
        <dbReference type="ARBA" id="ARBA00022918"/>
    </source>
</evidence>
<dbReference type="Proteomes" id="UP000257109">
    <property type="component" value="Unassembled WGS sequence"/>
</dbReference>
<gene>
    <name evidence="10" type="ORF">CR513_51865</name>
</gene>
<keyword evidence="11" id="KW-1185">Reference proteome</keyword>
<evidence type="ECO:0000259" key="9">
    <source>
        <dbReference type="Pfam" id="PF17921"/>
    </source>
</evidence>
<keyword evidence="2" id="KW-0548">Nucleotidyltransferase</keyword>
<evidence type="ECO:0000259" key="8">
    <source>
        <dbReference type="Pfam" id="PF17917"/>
    </source>
</evidence>
<evidence type="ECO:0008006" key="12">
    <source>
        <dbReference type="Google" id="ProtNLM"/>
    </source>
</evidence>
<organism evidence="10 11">
    <name type="scientific">Mucuna pruriens</name>
    <name type="common">Velvet bean</name>
    <name type="synonym">Dolichos pruriens</name>
    <dbReference type="NCBI Taxonomy" id="157652"/>
    <lineage>
        <taxon>Eukaryota</taxon>
        <taxon>Viridiplantae</taxon>
        <taxon>Streptophyta</taxon>
        <taxon>Embryophyta</taxon>
        <taxon>Tracheophyta</taxon>
        <taxon>Spermatophyta</taxon>
        <taxon>Magnoliopsida</taxon>
        <taxon>eudicotyledons</taxon>
        <taxon>Gunneridae</taxon>
        <taxon>Pentapetalae</taxon>
        <taxon>rosids</taxon>
        <taxon>fabids</taxon>
        <taxon>Fabales</taxon>
        <taxon>Fabaceae</taxon>
        <taxon>Papilionoideae</taxon>
        <taxon>50 kb inversion clade</taxon>
        <taxon>NPAAA clade</taxon>
        <taxon>indigoferoid/millettioid clade</taxon>
        <taxon>Phaseoleae</taxon>
        <taxon>Mucuna</taxon>
    </lineage>
</organism>
<dbReference type="EMBL" id="QJKJ01012277">
    <property type="protein sequence ID" value="RDX69070.1"/>
    <property type="molecule type" value="Genomic_DNA"/>
</dbReference>
<evidence type="ECO:0000256" key="4">
    <source>
        <dbReference type="ARBA" id="ARBA00022759"/>
    </source>
</evidence>
<dbReference type="PANTHER" id="PTHR24559:SF444">
    <property type="entry name" value="REVERSE TRANSCRIPTASE DOMAIN-CONTAINING PROTEIN"/>
    <property type="match status" value="1"/>
</dbReference>
<feature type="domain" description="Reverse transcriptase" evidence="7">
    <location>
        <begin position="1"/>
        <end position="59"/>
    </location>
</feature>
<dbReference type="InterPro" id="IPR041588">
    <property type="entry name" value="Integrase_H2C2"/>
</dbReference>
<proteinExistence type="predicted"/>
<dbReference type="SUPFAM" id="SSF56672">
    <property type="entry name" value="DNA/RNA polymerases"/>
    <property type="match status" value="1"/>
</dbReference>
<feature type="non-terminal residue" evidence="10">
    <location>
        <position position="1"/>
    </location>
</feature>
<evidence type="ECO:0000256" key="2">
    <source>
        <dbReference type="ARBA" id="ARBA00022695"/>
    </source>
</evidence>
<keyword evidence="3" id="KW-0540">Nuclease</keyword>
<dbReference type="InterPro" id="IPR053134">
    <property type="entry name" value="RNA-dir_DNA_polymerase"/>
</dbReference>
<evidence type="ECO:0000313" key="11">
    <source>
        <dbReference type="Proteomes" id="UP000257109"/>
    </source>
</evidence>
<evidence type="ECO:0000256" key="3">
    <source>
        <dbReference type="ARBA" id="ARBA00022722"/>
    </source>
</evidence>
<keyword evidence="1" id="KW-0808">Transferase</keyword>
<feature type="domain" description="Integrase zinc-binding" evidence="9">
    <location>
        <begin position="247"/>
        <end position="302"/>
    </location>
</feature>
<sequence length="305" mass="36131">MSPTIFMDYMNRIFYLFLDRFVVVFINDILVYSRNCEEHKEHLKVMLGVLKENKLYVKWRLFYNGNVGGWLQRLEVSWVELDSCITYPSDPIGPIICDQSFQELKKRLISSLVLILLDSNEPFEVYCDGSYQGLRCVTMQPKKVHEKNYLMHHLELATIRHYLYGAKIDIFCDHKSLKYLLDQKELNIRQKKIHEKAQCDSKCSKYEDCPPVHFDGKGVGVDRKFRDTNLYVERKEDHINYGVIIVTKLRRLIFEKGHKSKLSLHPGMTKMYQDLKKLFWWSGIKREVVEYVAICLTFPKAKIEL</sequence>
<name>A0A371ESN6_MUCPR</name>
<dbReference type="OrthoDB" id="1434436at2759"/>
<dbReference type="PANTHER" id="PTHR24559">
    <property type="entry name" value="TRANSPOSON TY3-I GAG-POL POLYPROTEIN"/>
    <property type="match status" value="1"/>
</dbReference>
<dbReference type="InterPro" id="IPR043128">
    <property type="entry name" value="Rev_trsase/Diguanyl_cyclase"/>
</dbReference>
<feature type="domain" description="Reverse transcriptase RNase H-like" evidence="8">
    <location>
        <begin position="145"/>
        <end position="195"/>
    </location>
</feature>
<dbReference type="Pfam" id="PF17917">
    <property type="entry name" value="RT_RNaseH"/>
    <property type="match status" value="1"/>
</dbReference>
<dbReference type="Gene3D" id="1.10.340.70">
    <property type="match status" value="1"/>
</dbReference>
<evidence type="ECO:0000256" key="5">
    <source>
        <dbReference type="ARBA" id="ARBA00022801"/>
    </source>
</evidence>
<evidence type="ECO:0000256" key="1">
    <source>
        <dbReference type="ARBA" id="ARBA00022679"/>
    </source>
</evidence>
<dbReference type="Gene3D" id="3.30.70.270">
    <property type="match status" value="1"/>
</dbReference>
<dbReference type="Pfam" id="PF00078">
    <property type="entry name" value="RVT_1"/>
    <property type="match status" value="1"/>
</dbReference>
<dbReference type="InterPro" id="IPR043502">
    <property type="entry name" value="DNA/RNA_pol_sf"/>
</dbReference>
<dbReference type="AlphaFoldDB" id="A0A371ESN6"/>
<dbReference type="InterPro" id="IPR041373">
    <property type="entry name" value="RT_RNaseH"/>
</dbReference>
<keyword evidence="6" id="KW-0695">RNA-directed DNA polymerase</keyword>
<keyword evidence="4" id="KW-0255">Endonuclease</keyword>
<evidence type="ECO:0000259" key="7">
    <source>
        <dbReference type="Pfam" id="PF00078"/>
    </source>
</evidence>
<keyword evidence="5" id="KW-0378">Hydrolase</keyword>
<reference evidence="10" key="1">
    <citation type="submission" date="2018-05" db="EMBL/GenBank/DDBJ databases">
        <title>Draft genome of Mucuna pruriens seed.</title>
        <authorList>
            <person name="Nnadi N.E."/>
            <person name="Vos R."/>
            <person name="Hasami M.H."/>
            <person name="Devisetty U.K."/>
            <person name="Aguiy J.C."/>
        </authorList>
    </citation>
    <scope>NUCLEOTIDE SEQUENCE [LARGE SCALE GENOMIC DNA]</scope>
    <source>
        <strain evidence="10">JCA_2017</strain>
    </source>
</reference>
<evidence type="ECO:0000313" key="10">
    <source>
        <dbReference type="EMBL" id="RDX69070.1"/>
    </source>
</evidence>
<comment type="caution">
    <text evidence="10">The sequence shown here is derived from an EMBL/GenBank/DDBJ whole genome shotgun (WGS) entry which is preliminary data.</text>
</comment>
<accession>A0A371ESN6</accession>
<dbReference type="InterPro" id="IPR000477">
    <property type="entry name" value="RT_dom"/>
</dbReference>
<protein>
    <recommendedName>
        <fullName evidence="12">Retrovirus-related Pol polyprotein from transposon 17.6</fullName>
    </recommendedName>
</protein>